<feature type="domain" description="Rhodanese" evidence="2">
    <location>
        <begin position="53"/>
        <end position="124"/>
    </location>
</feature>
<dbReference type="SUPFAM" id="SSF52821">
    <property type="entry name" value="Rhodanese/Cell cycle control phosphatase"/>
    <property type="match status" value="1"/>
</dbReference>
<evidence type="ECO:0000313" key="3">
    <source>
        <dbReference type="EMBL" id="QHT92233.1"/>
    </source>
</evidence>
<keyword evidence="1" id="KW-1133">Transmembrane helix</keyword>
<dbReference type="PROSITE" id="PS50206">
    <property type="entry name" value="RHODANESE_3"/>
    <property type="match status" value="1"/>
</dbReference>
<keyword evidence="1" id="KW-0812">Transmembrane</keyword>
<dbReference type="InterPro" id="IPR036873">
    <property type="entry name" value="Rhodanese-like_dom_sf"/>
</dbReference>
<dbReference type="Pfam" id="PF00581">
    <property type="entry name" value="Rhodanese"/>
    <property type="match status" value="1"/>
</dbReference>
<name>A0A6C0IL45_9ZZZZ</name>
<organism evidence="3">
    <name type="scientific">viral metagenome</name>
    <dbReference type="NCBI Taxonomy" id="1070528"/>
    <lineage>
        <taxon>unclassified sequences</taxon>
        <taxon>metagenomes</taxon>
        <taxon>organismal metagenomes</taxon>
    </lineage>
</organism>
<evidence type="ECO:0000256" key="1">
    <source>
        <dbReference type="SAM" id="Phobius"/>
    </source>
</evidence>
<dbReference type="CDD" id="cd00158">
    <property type="entry name" value="RHOD"/>
    <property type="match status" value="1"/>
</dbReference>
<feature type="transmembrane region" description="Helical" evidence="1">
    <location>
        <begin position="6"/>
        <end position="27"/>
    </location>
</feature>
<accession>A0A6C0IL45</accession>
<evidence type="ECO:0000259" key="2">
    <source>
        <dbReference type="PROSITE" id="PS50206"/>
    </source>
</evidence>
<keyword evidence="1" id="KW-0472">Membrane</keyword>
<protein>
    <recommendedName>
        <fullName evidence="2">Rhodanese domain-containing protein</fullName>
    </recommendedName>
</protein>
<dbReference type="InterPro" id="IPR001763">
    <property type="entry name" value="Rhodanese-like_dom"/>
</dbReference>
<proteinExistence type="predicted"/>
<dbReference type="AlphaFoldDB" id="A0A6C0IL45"/>
<dbReference type="EMBL" id="MN740182">
    <property type="protein sequence ID" value="QHT92233.1"/>
    <property type="molecule type" value="Genomic_DNA"/>
</dbReference>
<sequence>MKALKISSILFLTIVLILVIIVVSVYMPSIYGITHPNLLLTTEEARRSRFGMIIDVRSPKERETLGYYPNSIPLNLDTLPQQIGALTSKATSIMVYSNGDSKAQKAAERLYDMGYHGTKYIATTYQSLMPGQ</sequence>
<dbReference type="Gene3D" id="3.40.250.10">
    <property type="entry name" value="Rhodanese-like domain"/>
    <property type="match status" value="1"/>
</dbReference>
<reference evidence="3" key="1">
    <citation type="journal article" date="2020" name="Nature">
        <title>Giant virus diversity and host interactions through global metagenomics.</title>
        <authorList>
            <person name="Schulz F."/>
            <person name="Roux S."/>
            <person name="Paez-Espino D."/>
            <person name="Jungbluth S."/>
            <person name="Walsh D.A."/>
            <person name="Denef V.J."/>
            <person name="McMahon K.D."/>
            <person name="Konstantinidis K.T."/>
            <person name="Eloe-Fadrosh E.A."/>
            <person name="Kyrpides N.C."/>
            <person name="Woyke T."/>
        </authorList>
    </citation>
    <scope>NUCLEOTIDE SEQUENCE</scope>
    <source>
        <strain evidence="3">GVMAG-M-3300023184-88</strain>
    </source>
</reference>